<dbReference type="PANTHER" id="PTHR12526">
    <property type="entry name" value="GLYCOSYLTRANSFERASE"/>
    <property type="match status" value="1"/>
</dbReference>
<evidence type="ECO:0000313" key="4">
    <source>
        <dbReference type="EMBL" id="MFC4105894.1"/>
    </source>
</evidence>
<dbReference type="Pfam" id="PF00534">
    <property type="entry name" value="Glycos_transf_1"/>
    <property type="match status" value="1"/>
</dbReference>
<evidence type="ECO:0000256" key="2">
    <source>
        <dbReference type="SAM" id="MobiDB-lite"/>
    </source>
</evidence>
<reference evidence="5" key="1">
    <citation type="journal article" date="2019" name="Int. J. Syst. Evol. Microbiol.">
        <title>The Global Catalogue of Microorganisms (GCM) 10K type strain sequencing project: providing services to taxonomists for standard genome sequencing and annotation.</title>
        <authorList>
            <consortium name="The Broad Institute Genomics Platform"/>
            <consortium name="The Broad Institute Genome Sequencing Center for Infectious Disease"/>
            <person name="Wu L."/>
            <person name="Ma J."/>
        </authorList>
    </citation>
    <scope>NUCLEOTIDE SEQUENCE [LARGE SCALE GENOMIC DNA]</scope>
    <source>
        <strain evidence="5">2902at01</strain>
    </source>
</reference>
<gene>
    <name evidence="4" type="ORF">ACFOX0_08085</name>
</gene>
<feature type="compositionally biased region" description="Basic and acidic residues" evidence="2">
    <location>
        <begin position="441"/>
        <end position="454"/>
    </location>
</feature>
<dbReference type="SUPFAM" id="SSF53756">
    <property type="entry name" value="UDP-Glycosyltransferase/glycogen phosphorylase"/>
    <property type="match status" value="1"/>
</dbReference>
<proteinExistence type="predicted"/>
<keyword evidence="5" id="KW-1185">Reference proteome</keyword>
<evidence type="ECO:0000256" key="1">
    <source>
        <dbReference type="ARBA" id="ARBA00022679"/>
    </source>
</evidence>
<protein>
    <submittedName>
        <fullName evidence="4">Glycosyltransferase</fullName>
        <ecNumber evidence="4">2.4.-.-</ecNumber>
    </submittedName>
</protein>
<dbReference type="EMBL" id="JBHSBN010000004">
    <property type="protein sequence ID" value="MFC4105894.1"/>
    <property type="molecule type" value="Genomic_DNA"/>
</dbReference>
<evidence type="ECO:0000313" key="5">
    <source>
        <dbReference type="Proteomes" id="UP001595868"/>
    </source>
</evidence>
<dbReference type="Proteomes" id="UP001595868">
    <property type="component" value="Unassembled WGS sequence"/>
</dbReference>
<dbReference type="RefSeq" id="WP_377543227.1">
    <property type="nucleotide sequence ID" value="NZ_JBHSBN010000004.1"/>
</dbReference>
<sequence length="454" mass="49464">MRDGDRQPAEPLGIVLMDHPVQYFVPGLRRLAALPGVRSRSYYDRVSAEGFHDPGFDRRVRWNTDLHSGYDWWTPPKPGRRRGWWTVLRSLHRDRPDVLISFGWVGRICRLGFLYALVTRTPILFFSDANIRDPRPLSRRARLRRRVLRAGFRLAAGALATGSANHAFYLAHGIPPERLYPGVYSADVDLFFAAADRRRAAGIDPADRPFVIGYVGKFIPIKAVDDLIEACARLDPGIDWELWLIGDGPLRVELTGLVDRLGITDRVRMFGFRNTDEVPDLVARMDVLVLPSHVEPRGLVAVEAAAAGAVPVVSSVTGVWGPGDPIEHGISGLVYPVGDIGALADCLRRLSGDPGLRRGLTAEARERAAGQGARAFAATMAAAIAEIGGRRRNRVPGPRPELPRSRGGRPASPATSDPGARVAGVRGGGRTGGRSVLDQLPGHDGDTGRPSTER</sequence>
<feature type="domain" description="Glycosyl transferase family 1" evidence="3">
    <location>
        <begin position="206"/>
        <end position="367"/>
    </location>
</feature>
<dbReference type="InterPro" id="IPR001296">
    <property type="entry name" value="Glyco_trans_1"/>
</dbReference>
<keyword evidence="1 4" id="KW-0808">Transferase</keyword>
<organism evidence="4 5">
    <name type="scientific">Micromonospora zhanjiangensis</name>
    <dbReference type="NCBI Taxonomy" id="1522057"/>
    <lineage>
        <taxon>Bacteria</taxon>
        <taxon>Bacillati</taxon>
        <taxon>Actinomycetota</taxon>
        <taxon>Actinomycetes</taxon>
        <taxon>Micromonosporales</taxon>
        <taxon>Micromonosporaceae</taxon>
        <taxon>Micromonospora</taxon>
    </lineage>
</organism>
<accession>A0ABV8KIJ6</accession>
<dbReference type="EC" id="2.4.-.-" evidence="4"/>
<comment type="caution">
    <text evidence="4">The sequence shown here is derived from an EMBL/GenBank/DDBJ whole genome shotgun (WGS) entry which is preliminary data.</text>
</comment>
<name>A0ABV8KIJ6_9ACTN</name>
<feature type="region of interest" description="Disordered" evidence="2">
    <location>
        <begin position="387"/>
        <end position="454"/>
    </location>
</feature>
<dbReference type="GO" id="GO:0016757">
    <property type="term" value="F:glycosyltransferase activity"/>
    <property type="evidence" value="ECO:0007669"/>
    <property type="project" value="UniProtKB-KW"/>
</dbReference>
<dbReference type="Gene3D" id="3.40.50.2000">
    <property type="entry name" value="Glycogen Phosphorylase B"/>
    <property type="match status" value="2"/>
</dbReference>
<keyword evidence="4" id="KW-0328">Glycosyltransferase</keyword>
<evidence type="ECO:0000259" key="3">
    <source>
        <dbReference type="Pfam" id="PF00534"/>
    </source>
</evidence>